<dbReference type="Proteomes" id="UP000626982">
    <property type="component" value="Unassembled WGS sequence"/>
</dbReference>
<keyword evidence="3 7" id="KW-0378">Hydrolase</keyword>
<proteinExistence type="inferred from homology"/>
<dbReference type="CDD" id="cd01890">
    <property type="entry name" value="LepA"/>
    <property type="match status" value="1"/>
</dbReference>
<dbReference type="InterPro" id="IPR035654">
    <property type="entry name" value="LepA_IV"/>
</dbReference>
<keyword evidence="4 7" id="KW-0648">Protein biosynthesis</keyword>
<dbReference type="CDD" id="cd16260">
    <property type="entry name" value="EF4_III"/>
    <property type="match status" value="1"/>
</dbReference>
<dbReference type="InterPro" id="IPR035647">
    <property type="entry name" value="EFG_III/V"/>
</dbReference>
<feature type="binding site" evidence="7">
    <location>
        <begin position="29"/>
        <end position="34"/>
    </location>
    <ligand>
        <name>GTP</name>
        <dbReference type="ChEBI" id="CHEBI:37565"/>
    </ligand>
</feature>
<dbReference type="Pfam" id="PF06421">
    <property type="entry name" value="LepA_C"/>
    <property type="match status" value="1"/>
</dbReference>
<dbReference type="SUPFAM" id="SSF54980">
    <property type="entry name" value="EF-G C-terminal domain-like"/>
    <property type="match status" value="2"/>
</dbReference>
<dbReference type="PROSITE" id="PS00301">
    <property type="entry name" value="G_TR_1"/>
    <property type="match status" value="1"/>
</dbReference>
<accession>A0ABQ2KH78</accession>
<comment type="catalytic activity">
    <reaction evidence="7">
        <text>GTP + H2O = GDP + phosphate + H(+)</text>
        <dbReference type="Rhea" id="RHEA:19669"/>
        <dbReference type="ChEBI" id="CHEBI:15377"/>
        <dbReference type="ChEBI" id="CHEBI:15378"/>
        <dbReference type="ChEBI" id="CHEBI:37565"/>
        <dbReference type="ChEBI" id="CHEBI:43474"/>
        <dbReference type="ChEBI" id="CHEBI:58189"/>
        <dbReference type="EC" id="3.6.5.n1"/>
    </reaction>
</comment>
<dbReference type="PANTHER" id="PTHR43512">
    <property type="entry name" value="TRANSLATION FACTOR GUF1-RELATED"/>
    <property type="match status" value="1"/>
</dbReference>
<evidence type="ECO:0000313" key="10">
    <source>
        <dbReference type="Proteomes" id="UP000626982"/>
    </source>
</evidence>
<keyword evidence="7" id="KW-1003">Cell membrane</keyword>
<evidence type="ECO:0000256" key="7">
    <source>
        <dbReference type="HAMAP-Rule" id="MF_00071"/>
    </source>
</evidence>
<comment type="function">
    <text evidence="7">Required for accurate and efficient protein synthesis under certain stress conditions. May act as a fidelity factor of the translation reaction, by catalyzing a one-codon backward translocation of tRNAs on improperly translocated ribosomes. Back-translocation proceeds from a post-translocation (POST) complex to a pre-translocation (PRE) complex, thus giving elongation factor G a second chance to translocate the tRNAs correctly. Binds to ribosomes in a GTP-dependent manner.</text>
</comment>
<keyword evidence="5 7" id="KW-0342">GTP-binding</keyword>
<dbReference type="Pfam" id="PF03144">
    <property type="entry name" value="GTP_EFTU_D2"/>
    <property type="match status" value="1"/>
</dbReference>
<dbReference type="InterPro" id="IPR027417">
    <property type="entry name" value="P-loop_NTPase"/>
</dbReference>
<dbReference type="InterPro" id="IPR009000">
    <property type="entry name" value="Transl_B-barrel_sf"/>
</dbReference>
<protein>
    <recommendedName>
        <fullName evidence="7">Elongation factor 4</fullName>
        <shortName evidence="7">EF-4</shortName>
        <ecNumber evidence="7">3.6.5.n1</ecNumber>
    </recommendedName>
    <alternativeName>
        <fullName evidence="7">Ribosomal back-translocase LepA</fullName>
    </alternativeName>
</protein>
<keyword evidence="9" id="KW-0251">Elongation factor</keyword>
<evidence type="ECO:0000256" key="4">
    <source>
        <dbReference type="ARBA" id="ARBA00022917"/>
    </source>
</evidence>
<dbReference type="CDD" id="cd03709">
    <property type="entry name" value="lepA_C"/>
    <property type="match status" value="1"/>
</dbReference>
<comment type="subcellular location">
    <subcellularLocation>
        <location evidence="7">Cell membrane</location>
        <topology evidence="7">Peripheral membrane protein</topology>
        <orientation evidence="7">Cytoplasmic side</orientation>
    </subcellularLocation>
</comment>
<dbReference type="Gene3D" id="3.30.70.240">
    <property type="match status" value="1"/>
</dbReference>
<evidence type="ECO:0000256" key="5">
    <source>
        <dbReference type="ARBA" id="ARBA00023134"/>
    </source>
</evidence>
<dbReference type="SMART" id="SM00838">
    <property type="entry name" value="EFG_C"/>
    <property type="match status" value="1"/>
</dbReference>
<keyword evidence="6 7" id="KW-0472">Membrane</keyword>
<dbReference type="InterPro" id="IPR000640">
    <property type="entry name" value="EFG_V-like"/>
</dbReference>
<dbReference type="EC" id="3.6.5.n1" evidence="7"/>
<dbReference type="Gene3D" id="3.30.70.2570">
    <property type="entry name" value="Elongation factor 4, C-terminal domain"/>
    <property type="match status" value="1"/>
</dbReference>
<evidence type="ECO:0000256" key="1">
    <source>
        <dbReference type="ARBA" id="ARBA00005454"/>
    </source>
</evidence>
<dbReference type="PRINTS" id="PR00315">
    <property type="entry name" value="ELONGATNFCT"/>
</dbReference>
<dbReference type="PROSITE" id="PS51722">
    <property type="entry name" value="G_TR_2"/>
    <property type="match status" value="1"/>
</dbReference>
<dbReference type="InterPro" id="IPR006297">
    <property type="entry name" value="EF-4"/>
</dbReference>
<dbReference type="Pfam" id="PF00679">
    <property type="entry name" value="EFG_C"/>
    <property type="match status" value="1"/>
</dbReference>
<keyword evidence="2 7" id="KW-0547">Nucleotide-binding</keyword>
<comment type="caution">
    <text evidence="9">The sequence shown here is derived from an EMBL/GenBank/DDBJ whole genome shotgun (WGS) entry which is preliminary data.</text>
</comment>
<dbReference type="PANTHER" id="PTHR43512:SF4">
    <property type="entry name" value="TRANSLATION FACTOR GUF1 HOMOLOG, CHLOROPLASTIC"/>
    <property type="match status" value="1"/>
</dbReference>
<evidence type="ECO:0000313" key="9">
    <source>
        <dbReference type="EMBL" id="GGN82820.1"/>
    </source>
</evidence>
<dbReference type="InterPro" id="IPR000795">
    <property type="entry name" value="T_Tr_GTP-bd_dom"/>
</dbReference>
<keyword evidence="10" id="KW-1185">Reference proteome</keyword>
<dbReference type="SUPFAM" id="SSF52540">
    <property type="entry name" value="P-loop containing nucleoside triphosphate hydrolases"/>
    <property type="match status" value="1"/>
</dbReference>
<dbReference type="Gene3D" id="3.40.50.300">
    <property type="entry name" value="P-loop containing nucleotide triphosphate hydrolases"/>
    <property type="match status" value="1"/>
</dbReference>
<gene>
    <name evidence="7 9" type="primary">lepA</name>
    <name evidence="9" type="ORF">GCM10010968_12980</name>
</gene>
<dbReference type="Pfam" id="PF00009">
    <property type="entry name" value="GTP_EFTU"/>
    <property type="match status" value="1"/>
</dbReference>
<dbReference type="Gene3D" id="2.40.30.10">
    <property type="entry name" value="Translation factors"/>
    <property type="match status" value="1"/>
</dbReference>
<dbReference type="HAMAP" id="MF_00071">
    <property type="entry name" value="LepA"/>
    <property type="match status" value="1"/>
</dbReference>
<dbReference type="SUPFAM" id="SSF50447">
    <property type="entry name" value="Translation proteins"/>
    <property type="match status" value="1"/>
</dbReference>
<sequence>MSPRATKALEPAATDPARIRNFCIIAHIDHGKSTLADRMLQLTGVVDDRSMRAQYLDRMDIERERGITIKSQAVRMPWELDGETFALNMIDTPGHVDFTYEVSRSLAACEGAILLVDAAQGIEAQTLANLYLAMDNDLEIIPVLNKIDLPAADPDKYAAEIAGLIGGDPDDVLRVSGKTGAGVDALLDRVVRTIPAPTGDVDGPARAMIFDSVYDSYRGVVTYIRMVDGALKPREQITMMSTGAKHEALEIGVSSPEPIPSKGLAVGEVGYLITGVKDVRQSKVGDTVTTARGSATEPLKGYADPKPMVFSGLYPIDGSDYPDLREALDKLKLSDAALVYEPETSVALGFGFRCGFLGLLHLEIITERLEREFGLDLIATAPSVVYEVQTEDRNVHTVTNPSEFPEGKIHSVVEPMVRATILAPKDYVGQIMELCQSRRGTLGGMEYLSEDRVELRYRLPLGEIVFDFFDQLKSRTQGYASLDYELDGEEEGDLVKVDILLQGEQVDAFSAIVHKDKAYAYGVLMAGKLRELIPRQQFEVPIQAAVGARIIARETIRAIRKDVLAKCYGGDITRKRKLLEKQKEGKKRMKMVGRVEVPQEAFIAALSTGETKKDSK</sequence>
<dbReference type="RefSeq" id="WP_188717266.1">
    <property type="nucleotide sequence ID" value="NZ_BAABBD010000002.1"/>
</dbReference>
<dbReference type="NCBIfam" id="TIGR00231">
    <property type="entry name" value="small_GTP"/>
    <property type="match status" value="1"/>
</dbReference>
<dbReference type="InterPro" id="IPR038363">
    <property type="entry name" value="LepA_C_sf"/>
</dbReference>
<dbReference type="NCBIfam" id="TIGR01393">
    <property type="entry name" value="lepA"/>
    <property type="match status" value="1"/>
</dbReference>
<dbReference type="CDD" id="cd03699">
    <property type="entry name" value="EF4_II"/>
    <property type="match status" value="1"/>
</dbReference>
<reference evidence="10" key="1">
    <citation type="journal article" date="2019" name="Int. J. Syst. Evol. Microbiol.">
        <title>The Global Catalogue of Microorganisms (GCM) 10K type strain sequencing project: providing services to taxonomists for standard genome sequencing and annotation.</title>
        <authorList>
            <consortium name="The Broad Institute Genomics Platform"/>
            <consortium name="The Broad Institute Genome Sequencing Center for Infectious Disease"/>
            <person name="Wu L."/>
            <person name="Ma J."/>
        </authorList>
    </citation>
    <scope>NUCLEOTIDE SEQUENCE [LARGE SCALE GENOMIC DNA]</scope>
    <source>
        <strain evidence="10">CGMCC 1.6960</strain>
    </source>
</reference>
<feature type="domain" description="Tr-type G" evidence="8">
    <location>
        <begin position="17"/>
        <end position="198"/>
    </location>
</feature>
<evidence type="ECO:0000259" key="8">
    <source>
        <dbReference type="PROSITE" id="PS51722"/>
    </source>
</evidence>
<evidence type="ECO:0000256" key="3">
    <source>
        <dbReference type="ARBA" id="ARBA00022801"/>
    </source>
</evidence>
<dbReference type="GO" id="GO:0003746">
    <property type="term" value="F:translation elongation factor activity"/>
    <property type="evidence" value="ECO:0007669"/>
    <property type="project" value="UniProtKB-KW"/>
</dbReference>
<dbReference type="Gene3D" id="3.30.70.870">
    <property type="entry name" value="Elongation Factor G (Translational Gtpase), domain 3"/>
    <property type="match status" value="1"/>
</dbReference>
<dbReference type="InterPro" id="IPR031157">
    <property type="entry name" value="G_TR_CS"/>
</dbReference>
<feature type="binding site" evidence="7">
    <location>
        <begin position="145"/>
        <end position="148"/>
    </location>
    <ligand>
        <name>GTP</name>
        <dbReference type="ChEBI" id="CHEBI:37565"/>
    </ligand>
</feature>
<dbReference type="InterPro" id="IPR005225">
    <property type="entry name" value="Small_GTP-bd"/>
</dbReference>
<evidence type="ECO:0000256" key="6">
    <source>
        <dbReference type="ARBA" id="ARBA00023136"/>
    </source>
</evidence>
<evidence type="ECO:0000256" key="2">
    <source>
        <dbReference type="ARBA" id="ARBA00022741"/>
    </source>
</evidence>
<dbReference type="EMBL" id="BMLM01000001">
    <property type="protein sequence ID" value="GGN82820.1"/>
    <property type="molecule type" value="Genomic_DNA"/>
</dbReference>
<dbReference type="InterPro" id="IPR004161">
    <property type="entry name" value="EFTu-like_2"/>
</dbReference>
<organism evidence="9 10">
    <name type="scientific">Agrococcus terreus</name>
    <dbReference type="NCBI Taxonomy" id="574649"/>
    <lineage>
        <taxon>Bacteria</taxon>
        <taxon>Bacillati</taxon>
        <taxon>Actinomycetota</taxon>
        <taxon>Actinomycetes</taxon>
        <taxon>Micrococcales</taxon>
        <taxon>Microbacteriaceae</taxon>
        <taxon>Agrococcus</taxon>
    </lineage>
</organism>
<dbReference type="InterPro" id="IPR013842">
    <property type="entry name" value="LepA_CTD"/>
</dbReference>
<name>A0ABQ2KH78_9MICO</name>
<comment type="similarity">
    <text evidence="1 7">Belongs to the TRAFAC class translation factor GTPase superfamily. Classic translation factor GTPase family. LepA subfamily.</text>
</comment>